<reference evidence="7" key="1">
    <citation type="submission" date="2020-08" db="EMBL/GenBank/DDBJ databases">
        <title>Genome public.</title>
        <authorList>
            <person name="Liu C."/>
            <person name="Sun Q."/>
        </authorList>
    </citation>
    <scope>NUCLEOTIDE SEQUENCE</scope>
    <source>
        <strain evidence="7">BX7</strain>
    </source>
</reference>
<protein>
    <submittedName>
        <fullName evidence="7">Cation:proton antiporter</fullName>
    </submittedName>
</protein>
<dbReference type="GO" id="GO:1902600">
    <property type="term" value="P:proton transmembrane transport"/>
    <property type="evidence" value="ECO:0007669"/>
    <property type="project" value="InterPro"/>
</dbReference>
<dbReference type="Proteomes" id="UP000620366">
    <property type="component" value="Unassembled WGS sequence"/>
</dbReference>
<dbReference type="Gene3D" id="1.20.1530.20">
    <property type="match status" value="1"/>
</dbReference>
<dbReference type="Pfam" id="PF00999">
    <property type="entry name" value="Na_H_Exchanger"/>
    <property type="match status" value="1"/>
</dbReference>
<feature type="transmembrane region" description="Helical" evidence="5">
    <location>
        <begin position="92"/>
        <end position="115"/>
    </location>
</feature>
<evidence type="ECO:0000256" key="4">
    <source>
        <dbReference type="ARBA" id="ARBA00023136"/>
    </source>
</evidence>
<organism evidence="7 8">
    <name type="scientific">Feifania hominis</name>
    <dbReference type="NCBI Taxonomy" id="2763660"/>
    <lineage>
        <taxon>Bacteria</taxon>
        <taxon>Bacillati</taxon>
        <taxon>Bacillota</taxon>
        <taxon>Clostridia</taxon>
        <taxon>Eubacteriales</taxon>
        <taxon>Feifaniaceae</taxon>
        <taxon>Feifania</taxon>
    </lineage>
</organism>
<dbReference type="EMBL" id="JACRSP010000005">
    <property type="protein sequence ID" value="MBC8537181.1"/>
    <property type="molecule type" value="Genomic_DNA"/>
</dbReference>
<feature type="transmembrane region" description="Helical" evidence="5">
    <location>
        <begin position="31"/>
        <end position="50"/>
    </location>
</feature>
<evidence type="ECO:0000256" key="5">
    <source>
        <dbReference type="SAM" id="Phobius"/>
    </source>
</evidence>
<name>A0A926DFE6_9FIRM</name>
<keyword evidence="3 5" id="KW-1133">Transmembrane helix</keyword>
<dbReference type="InterPro" id="IPR038770">
    <property type="entry name" value="Na+/solute_symporter_sf"/>
</dbReference>
<keyword evidence="8" id="KW-1185">Reference proteome</keyword>
<evidence type="ECO:0000256" key="2">
    <source>
        <dbReference type="ARBA" id="ARBA00022692"/>
    </source>
</evidence>
<dbReference type="RefSeq" id="WP_249301563.1">
    <property type="nucleotide sequence ID" value="NZ_JACRSP010000005.1"/>
</dbReference>
<proteinExistence type="predicted"/>
<evidence type="ECO:0000313" key="7">
    <source>
        <dbReference type="EMBL" id="MBC8537181.1"/>
    </source>
</evidence>
<feature type="transmembrane region" description="Helical" evidence="5">
    <location>
        <begin position="188"/>
        <end position="213"/>
    </location>
</feature>
<feature type="transmembrane region" description="Helical" evidence="5">
    <location>
        <begin position="341"/>
        <end position="368"/>
    </location>
</feature>
<feature type="transmembrane region" description="Helical" evidence="5">
    <location>
        <begin position="220"/>
        <end position="240"/>
    </location>
</feature>
<feature type="transmembrane region" description="Helical" evidence="5">
    <location>
        <begin position="121"/>
        <end position="143"/>
    </location>
</feature>
<evidence type="ECO:0000256" key="1">
    <source>
        <dbReference type="ARBA" id="ARBA00004141"/>
    </source>
</evidence>
<feature type="transmembrane region" description="Helical" evidence="5">
    <location>
        <begin position="164"/>
        <end position="182"/>
    </location>
</feature>
<feature type="transmembrane region" description="Helical" evidence="5">
    <location>
        <begin position="302"/>
        <end position="320"/>
    </location>
</feature>
<accession>A0A926DFE6</accession>
<sequence length="414" mass="43207">MWITDLFKLFAAIAAAYLVGKLVAKIKLPAILGWLLVGMVFGPHALGILGDSLMDAAWYVTAQNLLECVVGLLIGTELIWSKMKRAGRQIIVTTITESLGTFVVVTAVFGVIFWFADVPLYLAAMFGAIALATAPAPSLSIVSEMKTSGPVTGTLIPMAALDDLVAALVFFTVIAGVSSAISDGGIPFVLVLFLVFLPVLIGMATGFLAGLLLRRVKSPGASLAVMAGMLLLSAGIGFYLNHAVLPSPVINFLLIGMAYSAVFANMIEAGQLESIMRVMNPIIGFSLIVMILNLGAPLDYHLIFGAGAYTAVYIVARAVGKYSGAYFGAAVTHAPESVKKYLGFTLLPHSGVSLVFTGVAVSVLAGPAPECAQIIQGTIAAAAVINEIIAVFMARKGFEWAGELGKSAPAAHRA</sequence>
<dbReference type="PANTHER" id="PTHR43021:SF2">
    <property type="entry name" value="CATION_H+ EXCHANGER DOMAIN-CONTAINING PROTEIN"/>
    <property type="match status" value="1"/>
</dbReference>
<dbReference type="PANTHER" id="PTHR43021">
    <property type="entry name" value="NA(+)/H(+) ANTIPORTER-RELATED"/>
    <property type="match status" value="1"/>
</dbReference>
<comment type="caution">
    <text evidence="7">The sequence shown here is derived from an EMBL/GenBank/DDBJ whole genome shotgun (WGS) entry which is preliminary data.</text>
</comment>
<keyword evidence="2 5" id="KW-0812">Transmembrane</keyword>
<comment type="subcellular location">
    <subcellularLocation>
        <location evidence="1">Membrane</location>
        <topology evidence="1">Multi-pass membrane protein</topology>
    </subcellularLocation>
</comment>
<feature type="transmembrane region" description="Helical" evidence="5">
    <location>
        <begin position="246"/>
        <end position="266"/>
    </location>
</feature>
<feature type="domain" description="Cation/H+ exchanger transmembrane" evidence="6">
    <location>
        <begin position="16"/>
        <end position="385"/>
    </location>
</feature>
<dbReference type="AlphaFoldDB" id="A0A926DFE6"/>
<dbReference type="GO" id="GO:0016020">
    <property type="term" value="C:membrane"/>
    <property type="evidence" value="ECO:0007669"/>
    <property type="project" value="UniProtKB-SubCell"/>
</dbReference>
<evidence type="ECO:0000256" key="3">
    <source>
        <dbReference type="ARBA" id="ARBA00022989"/>
    </source>
</evidence>
<feature type="transmembrane region" description="Helical" evidence="5">
    <location>
        <begin position="56"/>
        <end position="80"/>
    </location>
</feature>
<dbReference type="InterPro" id="IPR006153">
    <property type="entry name" value="Cation/H_exchanger_TM"/>
</dbReference>
<dbReference type="GO" id="GO:0015297">
    <property type="term" value="F:antiporter activity"/>
    <property type="evidence" value="ECO:0007669"/>
    <property type="project" value="InterPro"/>
</dbReference>
<gene>
    <name evidence="7" type="ORF">H8695_10835</name>
</gene>
<keyword evidence="4 5" id="KW-0472">Membrane</keyword>
<evidence type="ECO:0000313" key="8">
    <source>
        <dbReference type="Proteomes" id="UP000620366"/>
    </source>
</evidence>
<feature type="transmembrane region" description="Helical" evidence="5">
    <location>
        <begin position="374"/>
        <end position="394"/>
    </location>
</feature>
<feature type="transmembrane region" description="Helical" evidence="5">
    <location>
        <begin position="278"/>
        <end position="296"/>
    </location>
</feature>
<evidence type="ECO:0000259" key="6">
    <source>
        <dbReference type="Pfam" id="PF00999"/>
    </source>
</evidence>